<gene>
    <name evidence="2" type="ORF">TARUN_10081</name>
</gene>
<feature type="region of interest" description="Disordered" evidence="1">
    <location>
        <begin position="31"/>
        <end position="59"/>
    </location>
</feature>
<organism evidence="2 3">
    <name type="scientific">Trichoderma arundinaceum</name>
    <dbReference type="NCBI Taxonomy" id="490622"/>
    <lineage>
        <taxon>Eukaryota</taxon>
        <taxon>Fungi</taxon>
        <taxon>Dikarya</taxon>
        <taxon>Ascomycota</taxon>
        <taxon>Pezizomycotina</taxon>
        <taxon>Sordariomycetes</taxon>
        <taxon>Hypocreomycetidae</taxon>
        <taxon>Hypocreales</taxon>
        <taxon>Hypocreaceae</taxon>
        <taxon>Trichoderma</taxon>
    </lineage>
</organism>
<comment type="caution">
    <text evidence="2">The sequence shown here is derived from an EMBL/GenBank/DDBJ whole genome shotgun (WGS) entry which is preliminary data.</text>
</comment>
<sequence length="88" mass="9175">MAVSGCNGKEQHPFRAPAGVLTFDFKAITELQAQTSKHHPKKTKQGKGGNRSGKKTPMHTPLNQVQLEAATAAPVGNGLGATAALQQS</sequence>
<keyword evidence="3" id="KW-1185">Reference proteome</keyword>
<protein>
    <submittedName>
        <fullName evidence="2">Uncharacterized protein</fullName>
    </submittedName>
</protein>
<reference evidence="2 3" key="1">
    <citation type="journal article" date="2018" name="PLoS Pathog.">
        <title>Evolution of structural diversity of trichothecenes, a family of toxins produced by plant pathogenic and entomopathogenic fungi.</title>
        <authorList>
            <person name="Proctor R.H."/>
            <person name="McCormick S.P."/>
            <person name="Kim H.S."/>
            <person name="Cardoza R.E."/>
            <person name="Stanley A.M."/>
            <person name="Lindo L."/>
            <person name="Kelly A."/>
            <person name="Brown D.W."/>
            <person name="Lee T."/>
            <person name="Vaughan M.M."/>
            <person name="Alexander N.J."/>
            <person name="Busman M."/>
            <person name="Gutierrez S."/>
        </authorList>
    </citation>
    <scope>NUCLEOTIDE SEQUENCE [LARGE SCALE GENOMIC DNA]</scope>
    <source>
        <strain evidence="2 3">IBT 40837</strain>
    </source>
</reference>
<dbReference type="Proteomes" id="UP000266272">
    <property type="component" value="Unassembled WGS sequence"/>
</dbReference>
<dbReference type="AlphaFoldDB" id="A0A395N842"/>
<evidence type="ECO:0000313" key="2">
    <source>
        <dbReference type="EMBL" id="RFU72179.1"/>
    </source>
</evidence>
<proteinExistence type="predicted"/>
<name>A0A395N842_TRIAR</name>
<dbReference type="EMBL" id="PXOA01000942">
    <property type="protein sequence ID" value="RFU72179.1"/>
    <property type="molecule type" value="Genomic_DNA"/>
</dbReference>
<evidence type="ECO:0000256" key="1">
    <source>
        <dbReference type="SAM" id="MobiDB-lite"/>
    </source>
</evidence>
<feature type="compositionally biased region" description="Basic residues" evidence="1">
    <location>
        <begin position="36"/>
        <end position="45"/>
    </location>
</feature>
<accession>A0A395N842</accession>
<evidence type="ECO:0000313" key="3">
    <source>
        <dbReference type="Proteomes" id="UP000266272"/>
    </source>
</evidence>